<proteinExistence type="predicted"/>
<protein>
    <submittedName>
        <fullName evidence="4">AAA family ATPase</fullName>
    </submittedName>
</protein>
<name>A0A9X3N070_9ACTN</name>
<dbReference type="InterPro" id="IPR036388">
    <property type="entry name" value="WH-like_DNA-bd_sf"/>
</dbReference>
<evidence type="ECO:0000313" key="4">
    <source>
        <dbReference type="EMBL" id="MDA0166039.1"/>
    </source>
</evidence>
<keyword evidence="1" id="KW-0547">Nucleotide-binding</keyword>
<dbReference type="PANTHER" id="PTHR16305">
    <property type="entry name" value="TESTICULAR SOLUBLE ADENYLYL CYCLASE"/>
    <property type="match status" value="1"/>
</dbReference>
<dbReference type="GO" id="GO:0004016">
    <property type="term" value="F:adenylate cyclase activity"/>
    <property type="evidence" value="ECO:0007669"/>
    <property type="project" value="TreeGrafter"/>
</dbReference>
<dbReference type="Proteomes" id="UP001149140">
    <property type="component" value="Unassembled WGS sequence"/>
</dbReference>
<dbReference type="Pfam" id="PF00196">
    <property type="entry name" value="GerE"/>
    <property type="match status" value="1"/>
</dbReference>
<dbReference type="PANTHER" id="PTHR16305:SF35">
    <property type="entry name" value="TRANSCRIPTIONAL ACTIVATOR DOMAIN"/>
    <property type="match status" value="1"/>
</dbReference>
<dbReference type="SUPFAM" id="SSF46894">
    <property type="entry name" value="C-terminal effector domain of the bipartite response regulators"/>
    <property type="match status" value="1"/>
</dbReference>
<gene>
    <name evidence="4" type="ORF">OM076_37590</name>
</gene>
<dbReference type="Gene3D" id="3.40.50.300">
    <property type="entry name" value="P-loop containing nucleotide triphosphate hydrolases"/>
    <property type="match status" value="1"/>
</dbReference>
<organism evidence="4 5">
    <name type="scientific">Solirubrobacter ginsenosidimutans</name>
    <dbReference type="NCBI Taxonomy" id="490573"/>
    <lineage>
        <taxon>Bacteria</taxon>
        <taxon>Bacillati</taxon>
        <taxon>Actinomycetota</taxon>
        <taxon>Thermoleophilia</taxon>
        <taxon>Solirubrobacterales</taxon>
        <taxon>Solirubrobacteraceae</taxon>
        <taxon>Solirubrobacter</taxon>
    </lineage>
</organism>
<dbReference type="EMBL" id="JAPDOD010000057">
    <property type="protein sequence ID" value="MDA0166039.1"/>
    <property type="molecule type" value="Genomic_DNA"/>
</dbReference>
<dbReference type="PRINTS" id="PR00038">
    <property type="entry name" value="HTHLUXR"/>
</dbReference>
<keyword evidence="5" id="KW-1185">Reference proteome</keyword>
<dbReference type="CDD" id="cd06170">
    <property type="entry name" value="LuxR_C_like"/>
    <property type="match status" value="1"/>
</dbReference>
<dbReference type="GO" id="GO:0005737">
    <property type="term" value="C:cytoplasm"/>
    <property type="evidence" value="ECO:0007669"/>
    <property type="project" value="TreeGrafter"/>
</dbReference>
<dbReference type="InterPro" id="IPR027417">
    <property type="entry name" value="P-loop_NTPase"/>
</dbReference>
<keyword evidence="2" id="KW-0067">ATP-binding</keyword>
<dbReference type="Pfam" id="PF13191">
    <property type="entry name" value="AAA_16"/>
    <property type="match status" value="1"/>
</dbReference>
<evidence type="ECO:0000256" key="2">
    <source>
        <dbReference type="ARBA" id="ARBA00022840"/>
    </source>
</evidence>
<evidence type="ECO:0000313" key="5">
    <source>
        <dbReference type="Proteomes" id="UP001149140"/>
    </source>
</evidence>
<dbReference type="Gene3D" id="1.10.10.10">
    <property type="entry name" value="Winged helix-like DNA-binding domain superfamily/Winged helix DNA-binding domain"/>
    <property type="match status" value="1"/>
</dbReference>
<dbReference type="InterPro" id="IPR016032">
    <property type="entry name" value="Sig_transdc_resp-reg_C-effctor"/>
</dbReference>
<dbReference type="RefSeq" id="WP_270045299.1">
    <property type="nucleotide sequence ID" value="NZ_JAPDOD010000057.1"/>
</dbReference>
<comment type="caution">
    <text evidence="4">The sequence shown here is derived from an EMBL/GenBank/DDBJ whole genome shotgun (WGS) entry which is preliminary data.</text>
</comment>
<reference evidence="4" key="1">
    <citation type="submission" date="2022-10" db="EMBL/GenBank/DDBJ databases">
        <title>The WGS of Solirubrobacter ginsenosidimutans DSM 21036.</title>
        <authorList>
            <person name="Jiang Z."/>
        </authorList>
    </citation>
    <scope>NUCLEOTIDE SEQUENCE</scope>
    <source>
        <strain evidence="4">DSM 21036</strain>
    </source>
</reference>
<dbReference type="AlphaFoldDB" id="A0A9X3N070"/>
<accession>A0A9X3N070</accession>
<dbReference type="GO" id="GO:0005524">
    <property type="term" value="F:ATP binding"/>
    <property type="evidence" value="ECO:0007669"/>
    <property type="project" value="UniProtKB-KW"/>
</dbReference>
<dbReference type="GO" id="GO:0006355">
    <property type="term" value="P:regulation of DNA-templated transcription"/>
    <property type="evidence" value="ECO:0007669"/>
    <property type="project" value="InterPro"/>
</dbReference>
<dbReference type="InterPro" id="IPR000792">
    <property type="entry name" value="Tscrpt_reg_LuxR_C"/>
</dbReference>
<dbReference type="PROSITE" id="PS00622">
    <property type="entry name" value="HTH_LUXR_1"/>
    <property type="match status" value="1"/>
</dbReference>
<dbReference type="SMART" id="SM00421">
    <property type="entry name" value="HTH_LUXR"/>
    <property type="match status" value="1"/>
</dbReference>
<sequence>MLRGRAAECERLDQLLAQVREGRSGVLVLRGEPGVGKTALLGYAAERASGFRVASIAGVESELEFAYAGLHLLCAPLLSRLPILPQPQRLALEVALGLAAGERPDRLLVGLATLGLLTADAQPFLCVIDDFQWLDDASARVLEFVAGRALAEPLGLVFAVRQEQLLGGLPELAVSGLAEADARALLETVVPGPIDEGVRERIVAEAQGNPLALLELPRWMTADGGFARPAPLDIEDGYRRRIEALSAESRTLLQLAAADPEADVSLVRRAADRLGITADFDPDLVEVGAQIRFRHPLLHSAAYRSASADERCALHAALAEVTEAPDRRAWHHAQASSGPDEAVAAELEHAAADAQARGGVAAAAGFLARAAELTPDPVERTRRLLAAAHAKRDAGALDEAEQLLSAAGPLSALQAAEAEHLRGRIAFDDRRAGDAARLLGDAARRLEPLDPQLARMTQLEALGAAIWSADDGTILEAARAAPPAPAAPTAVDVVLDALATRLREGTAPEMRPALETVLALPTPDRELGHWLWLTGFRAAGLIALDLWDIDAWHELASRQVRVARDAGALVQLQFALNFLARCTLARGELAEAEVLISEERALAVATDSTAVGYNELLLAAWRGYEARAGELIERMVAGASARGLGRMVDVATYAKAVLYNGIGRYDAAREAARQAFEHRDHVALGMFVVGELAEAASRTGDQPVLEAALDWVSTRDVDSDWQRGIAARVRALLTDDEADYRASVEHLERTPLRTELARSHLLHGEWLRRSRRRSDAREPLRTAHDLFAAVGADGFAERAHHELVATGETARKRRDDTRGDLTAHEEHIARLALAGHTNPEIGAELFISSRTVEWHLKNVFTKLEIASRKELRRALG</sequence>
<evidence type="ECO:0000259" key="3">
    <source>
        <dbReference type="PROSITE" id="PS50043"/>
    </source>
</evidence>
<dbReference type="SUPFAM" id="SSF52540">
    <property type="entry name" value="P-loop containing nucleoside triphosphate hydrolases"/>
    <property type="match status" value="1"/>
</dbReference>
<feature type="domain" description="HTH luxR-type" evidence="3">
    <location>
        <begin position="814"/>
        <end position="876"/>
    </location>
</feature>
<dbReference type="GO" id="GO:0003677">
    <property type="term" value="F:DNA binding"/>
    <property type="evidence" value="ECO:0007669"/>
    <property type="project" value="InterPro"/>
</dbReference>
<evidence type="ECO:0000256" key="1">
    <source>
        <dbReference type="ARBA" id="ARBA00022741"/>
    </source>
</evidence>
<dbReference type="PROSITE" id="PS50043">
    <property type="entry name" value="HTH_LUXR_2"/>
    <property type="match status" value="1"/>
</dbReference>
<dbReference type="InterPro" id="IPR041664">
    <property type="entry name" value="AAA_16"/>
</dbReference>